<name>A0AAV4G6K2_9GAST</name>
<sequence>MGVCSKISADILKSCDNPSVQGMKQRIVLINTEDLPATGITFDSTNPATLITKIQLEKDKTGYEVEGINQIMSFNNTMEVSEDSFNGVKHTLTGIQITDPSETARNEINKFIKGANVYAVLERNWKGINNEHAFLFFGLKFGLEVSELTESAKENGGAIVLSLSTPSGFKEPYLPHIYRDTDYATSLTTFNNKFVS</sequence>
<accession>A0AAV4G6K2</accession>
<gene>
    <name evidence="1" type="ORF">ElyMa_002319400</name>
</gene>
<reference evidence="1 2" key="1">
    <citation type="journal article" date="2021" name="Elife">
        <title>Chloroplast acquisition without the gene transfer in kleptoplastic sea slugs, Plakobranchus ocellatus.</title>
        <authorList>
            <person name="Maeda T."/>
            <person name="Takahashi S."/>
            <person name="Yoshida T."/>
            <person name="Shimamura S."/>
            <person name="Takaki Y."/>
            <person name="Nagai Y."/>
            <person name="Toyoda A."/>
            <person name="Suzuki Y."/>
            <person name="Arimoto A."/>
            <person name="Ishii H."/>
            <person name="Satoh N."/>
            <person name="Nishiyama T."/>
            <person name="Hasebe M."/>
            <person name="Maruyama T."/>
            <person name="Minagawa J."/>
            <person name="Obokata J."/>
            <person name="Shigenobu S."/>
        </authorList>
    </citation>
    <scope>NUCLEOTIDE SEQUENCE [LARGE SCALE GENOMIC DNA]</scope>
</reference>
<evidence type="ECO:0000313" key="1">
    <source>
        <dbReference type="EMBL" id="GFR80620.1"/>
    </source>
</evidence>
<protein>
    <submittedName>
        <fullName evidence="1">Uncharacterized protein</fullName>
    </submittedName>
</protein>
<proteinExistence type="predicted"/>
<dbReference type="AlphaFoldDB" id="A0AAV4G6K2"/>
<evidence type="ECO:0000313" key="2">
    <source>
        <dbReference type="Proteomes" id="UP000762676"/>
    </source>
</evidence>
<dbReference type="Proteomes" id="UP000762676">
    <property type="component" value="Unassembled WGS sequence"/>
</dbReference>
<keyword evidence="2" id="KW-1185">Reference proteome</keyword>
<dbReference type="EMBL" id="BMAT01004790">
    <property type="protein sequence ID" value="GFR80620.1"/>
    <property type="molecule type" value="Genomic_DNA"/>
</dbReference>
<comment type="caution">
    <text evidence="1">The sequence shown here is derived from an EMBL/GenBank/DDBJ whole genome shotgun (WGS) entry which is preliminary data.</text>
</comment>
<organism evidence="1 2">
    <name type="scientific">Elysia marginata</name>
    <dbReference type="NCBI Taxonomy" id="1093978"/>
    <lineage>
        <taxon>Eukaryota</taxon>
        <taxon>Metazoa</taxon>
        <taxon>Spiralia</taxon>
        <taxon>Lophotrochozoa</taxon>
        <taxon>Mollusca</taxon>
        <taxon>Gastropoda</taxon>
        <taxon>Heterobranchia</taxon>
        <taxon>Euthyneura</taxon>
        <taxon>Panpulmonata</taxon>
        <taxon>Sacoglossa</taxon>
        <taxon>Placobranchoidea</taxon>
        <taxon>Plakobranchidae</taxon>
        <taxon>Elysia</taxon>
    </lineage>
</organism>